<accession>A0A1I6PEU0</accession>
<feature type="chain" id="PRO_5011659510" description="LTXXQ motif family protein" evidence="1">
    <location>
        <begin position="25"/>
        <end position="125"/>
    </location>
</feature>
<dbReference type="Proteomes" id="UP000199312">
    <property type="component" value="Unassembled WGS sequence"/>
</dbReference>
<dbReference type="EMBL" id="FOZP01000002">
    <property type="protein sequence ID" value="SFS38727.1"/>
    <property type="molecule type" value="Genomic_DNA"/>
</dbReference>
<evidence type="ECO:0000313" key="3">
    <source>
        <dbReference type="Proteomes" id="UP000199312"/>
    </source>
</evidence>
<dbReference type="PROSITE" id="PS51257">
    <property type="entry name" value="PROKAR_LIPOPROTEIN"/>
    <property type="match status" value="1"/>
</dbReference>
<sequence>MKLKMNKIWKMLVVVLVITTTACGQQRGGQEGPPALPTAKEIKTMVSDLSKEILLSDEQEAKVLKLYTAHFEEIKEKTSAGRPDRNEMEALKTSLEKEITSILSKDQQTKYASFLKKKPLRKNKM</sequence>
<feature type="signal peptide" evidence="1">
    <location>
        <begin position="1"/>
        <end position="24"/>
    </location>
</feature>
<reference evidence="3" key="1">
    <citation type="submission" date="2016-10" db="EMBL/GenBank/DDBJ databases">
        <authorList>
            <person name="Varghese N."/>
            <person name="Submissions S."/>
        </authorList>
    </citation>
    <scope>NUCLEOTIDE SEQUENCE [LARGE SCALE GENOMIC DNA]</scope>
    <source>
        <strain evidence="3">DSM 24450</strain>
    </source>
</reference>
<name>A0A1I6PEU0_9FLAO</name>
<evidence type="ECO:0008006" key="4">
    <source>
        <dbReference type="Google" id="ProtNLM"/>
    </source>
</evidence>
<keyword evidence="3" id="KW-1185">Reference proteome</keyword>
<dbReference type="AlphaFoldDB" id="A0A1I6PEU0"/>
<evidence type="ECO:0000313" key="2">
    <source>
        <dbReference type="EMBL" id="SFS38727.1"/>
    </source>
</evidence>
<dbReference type="STRING" id="593133.SAMN04488006_0964"/>
<keyword evidence="1" id="KW-0732">Signal</keyword>
<organism evidence="2 3">
    <name type="scientific">Lutibacter maritimus</name>
    <dbReference type="NCBI Taxonomy" id="593133"/>
    <lineage>
        <taxon>Bacteria</taxon>
        <taxon>Pseudomonadati</taxon>
        <taxon>Bacteroidota</taxon>
        <taxon>Flavobacteriia</taxon>
        <taxon>Flavobacteriales</taxon>
        <taxon>Flavobacteriaceae</taxon>
        <taxon>Lutibacter</taxon>
    </lineage>
</organism>
<evidence type="ECO:0000256" key="1">
    <source>
        <dbReference type="SAM" id="SignalP"/>
    </source>
</evidence>
<proteinExistence type="predicted"/>
<protein>
    <recommendedName>
        <fullName evidence="4">LTXXQ motif family protein</fullName>
    </recommendedName>
</protein>
<gene>
    <name evidence="2" type="ORF">SAMN04488006_0964</name>
</gene>